<evidence type="ECO:0000256" key="2">
    <source>
        <dbReference type="ARBA" id="ARBA00022679"/>
    </source>
</evidence>
<feature type="domain" description="Glycosyltransferase 2-like" evidence="3">
    <location>
        <begin position="4"/>
        <end position="139"/>
    </location>
</feature>
<dbReference type="SUPFAM" id="SSF53448">
    <property type="entry name" value="Nucleotide-diphospho-sugar transferases"/>
    <property type="match status" value="1"/>
</dbReference>
<accession>L0FBA1</accession>
<dbReference type="Gene3D" id="3.90.550.10">
    <property type="entry name" value="Spore Coat Polysaccharide Biosynthesis Protein SpsA, Chain A"/>
    <property type="match status" value="1"/>
</dbReference>
<dbReference type="KEGG" id="ddl:Desdi_2893"/>
<dbReference type="PANTHER" id="PTHR22916">
    <property type="entry name" value="GLYCOSYLTRANSFERASE"/>
    <property type="match status" value="1"/>
</dbReference>
<dbReference type="HOGENOM" id="CLU_025996_25_0_9"/>
<keyword evidence="2 4" id="KW-0808">Transferase</keyword>
<evidence type="ECO:0000313" key="4">
    <source>
        <dbReference type="EMBL" id="AGA70305.1"/>
    </source>
</evidence>
<dbReference type="GO" id="GO:0016757">
    <property type="term" value="F:glycosyltransferase activity"/>
    <property type="evidence" value="ECO:0007669"/>
    <property type="project" value="UniProtKB-KW"/>
</dbReference>
<protein>
    <submittedName>
        <fullName evidence="4">Glycosyl transferase</fullName>
    </submittedName>
</protein>
<dbReference type="STRING" id="871963.Desdi_2893"/>
<dbReference type="InterPro" id="IPR001173">
    <property type="entry name" value="Glyco_trans_2-like"/>
</dbReference>
<keyword evidence="5" id="KW-1185">Reference proteome</keyword>
<dbReference type="EMBL" id="CP003344">
    <property type="protein sequence ID" value="AGA70305.1"/>
    <property type="molecule type" value="Genomic_DNA"/>
</dbReference>
<dbReference type="CDD" id="cd00761">
    <property type="entry name" value="Glyco_tranf_GTA_type"/>
    <property type="match status" value="1"/>
</dbReference>
<evidence type="ECO:0000259" key="3">
    <source>
        <dbReference type="Pfam" id="PF00535"/>
    </source>
</evidence>
<proteinExistence type="predicted"/>
<reference evidence="5" key="1">
    <citation type="submission" date="2012-02" db="EMBL/GenBank/DDBJ databases">
        <title>Complete sequence of Desulfitobacterium dichloroeliminans LMG P-21439.</title>
        <authorList>
            <person name="Lucas S."/>
            <person name="Han J."/>
            <person name="Lapidus A."/>
            <person name="Cheng J.-F."/>
            <person name="Goodwin L."/>
            <person name="Pitluck S."/>
            <person name="Peters L."/>
            <person name="Ovchinnikova G."/>
            <person name="Teshima H."/>
            <person name="Detter J.C."/>
            <person name="Han C."/>
            <person name="Tapia R."/>
            <person name="Land M."/>
            <person name="Hauser L."/>
            <person name="Kyrpides N."/>
            <person name="Ivanova N."/>
            <person name="Pagani I."/>
            <person name="Kruse T."/>
            <person name="de Vos W.M."/>
            <person name="Boon N."/>
            <person name="Smidt H."/>
            <person name="Woyke T."/>
        </authorList>
    </citation>
    <scope>NUCLEOTIDE SEQUENCE [LARGE SCALE GENOMIC DNA]</scope>
    <source>
        <strain evidence="5">LMG P-21439 / DCA1</strain>
    </source>
</reference>
<dbReference type="AlphaFoldDB" id="L0FBA1"/>
<dbReference type="PANTHER" id="PTHR22916:SF51">
    <property type="entry name" value="GLYCOSYLTRANSFERASE EPSH-RELATED"/>
    <property type="match status" value="1"/>
</dbReference>
<dbReference type="InterPro" id="IPR029044">
    <property type="entry name" value="Nucleotide-diphossugar_trans"/>
</dbReference>
<dbReference type="Pfam" id="PF00535">
    <property type="entry name" value="Glycos_transf_2"/>
    <property type="match status" value="1"/>
</dbReference>
<evidence type="ECO:0000313" key="5">
    <source>
        <dbReference type="Proteomes" id="UP000010797"/>
    </source>
</evidence>
<evidence type="ECO:0000256" key="1">
    <source>
        <dbReference type="ARBA" id="ARBA00022676"/>
    </source>
</evidence>
<gene>
    <name evidence="4" type="ordered locus">Desdi_2893</name>
</gene>
<organism evidence="4 5">
    <name type="scientific">Desulfitobacterium dichloroeliminans (strain LMG P-21439 / DCA1)</name>
    <dbReference type="NCBI Taxonomy" id="871963"/>
    <lineage>
        <taxon>Bacteria</taxon>
        <taxon>Bacillati</taxon>
        <taxon>Bacillota</taxon>
        <taxon>Clostridia</taxon>
        <taxon>Eubacteriales</taxon>
        <taxon>Desulfitobacteriaceae</taxon>
        <taxon>Desulfitobacterium</taxon>
    </lineage>
</organism>
<dbReference type="eggNOG" id="COG0463">
    <property type="taxonomic scope" value="Bacteria"/>
</dbReference>
<name>L0FBA1_DESDL</name>
<dbReference type="OrthoDB" id="1640114at2"/>
<sequence>MTVSIIVPIYNTEEYLKRCVDSLVNQSYHDIEVLLVDDGSTDSSGLICDEYAATDVRVCVIHKPNSGEASARNAGLIKATGQYVMFCDSDDELPLYAIERFVNAMDESAADMAVGAYIEKSNNLSSRDFATRYCLPHYETYTSTQAIISILRGEEGPGQIGHALSAVNGSIFKRSIIFDNKIMFDEKFVIGNDSLFVADYLNFAKNIYNVFSIQYIYYQYGDERVQGMSWLYPDRLKLYVTMFGKFWRVIATSQGISEDIKNALLFKFFDNMIAEMVKAVAYEEYFFDGFLPELTELVNTSLVYEASQVYYPTRLTDSRVIPMLFKLKQSRLLLLTLRRRAKKHIEKYGKSSHVRLMVRG</sequence>
<keyword evidence="1" id="KW-0328">Glycosyltransferase</keyword>
<dbReference type="RefSeq" id="WP_015263266.1">
    <property type="nucleotide sequence ID" value="NC_019903.1"/>
</dbReference>
<dbReference type="Proteomes" id="UP000010797">
    <property type="component" value="Chromosome"/>
</dbReference>